<name>A0A239ARH7_9PROT</name>
<feature type="domain" description="Trimeric autotransporter adhesin YadA-like head" evidence="1">
    <location>
        <begin position="627"/>
        <end position="650"/>
    </location>
</feature>
<dbReference type="Proteomes" id="UP000198305">
    <property type="component" value="Unassembled WGS sequence"/>
</dbReference>
<dbReference type="SUPFAM" id="SSF101967">
    <property type="entry name" value="Adhesin YadA, collagen-binding domain"/>
    <property type="match status" value="8"/>
</dbReference>
<reference evidence="4" key="1">
    <citation type="submission" date="2017-06" db="EMBL/GenBank/DDBJ databases">
        <authorList>
            <person name="Varghese N."/>
            <person name="Submissions S."/>
        </authorList>
    </citation>
    <scope>NUCLEOTIDE SEQUENCE [LARGE SCALE GENOMIC DNA]</scope>
    <source>
        <strain evidence="4">Ca-68</strain>
    </source>
</reference>
<dbReference type="Gene3D" id="6.10.250.2040">
    <property type="match status" value="1"/>
</dbReference>
<dbReference type="Gene3D" id="2.20.70.140">
    <property type="match status" value="3"/>
</dbReference>
<gene>
    <name evidence="3" type="ORF">SAMN05192560_2092</name>
</gene>
<feature type="domain" description="Trimeric autotransporter adhesin YadA-like head" evidence="1">
    <location>
        <begin position="167"/>
        <end position="193"/>
    </location>
</feature>
<dbReference type="InterPro" id="IPR011049">
    <property type="entry name" value="Serralysin-like_metalloprot_C"/>
</dbReference>
<dbReference type="InterPro" id="IPR008640">
    <property type="entry name" value="Adhesin_Head_dom"/>
</dbReference>
<dbReference type="RefSeq" id="WP_143738717.1">
    <property type="nucleotide sequence ID" value="NZ_FZOA01000008.1"/>
</dbReference>
<protein>
    <submittedName>
        <fullName evidence="3">Head domain of trimeric autotransporter adhesin</fullName>
    </submittedName>
</protein>
<feature type="domain" description="Trimeric autotransporter adhesin YadA-like head" evidence="1">
    <location>
        <begin position="200"/>
        <end position="222"/>
    </location>
</feature>
<evidence type="ECO:0000313" key="3">
    <source>
        <dbReference type="EMBL" id="SNR98227.1"/>
    </source>
</evidence>
<dbReference type="Pfam" id="PF05658">
    <property type="entry name" value="YadA_head"/>
    <property type="match status" value="12"/>
</dbReference>
<feature type="domain" description="Trimeric autotransporter adhesin YadA-like stalk" evidence="2">
    <location>
        <begin position="792"/>
        <end position="820"/>
    </location>
</feature>
<proteinExistence type="predicted"/>
<dbReference type="InterPro" id="IPR008635">
    <property type="entry name" value="Coiled_stalk_dom"/>
</dbReference>
<accession>A0A239ARH7</accession>
<keyword evidence="4" id="KW-1185">Reference proteome</keyword>
<feature type="domain" description="Trimeric autotransporter adhesin YadA-like head" evidence="1">
    <location>
        <begin position="1357"/>
        <end position="1379"/>
    </location>
</feature>
<dbReference type="EMBL" id="FZOA01000008">
    <property type="protein sequence ID" value="SNR98227.1"/>
    <property type="molecule type" value="Genomic_DNA"/>
</dbReference>
<feature type="domain" description="Trimeric autotransporter adhesin YadA-like stalk" evidence="2">
    <location>
        <begin position="1785"/>
        <end position="1825"/>
    </location>
</feature>
<dbReference type="OrthoDB" id="1632057at2"/>
<dbReference type="Pfam" id="PF05662">
    <property type="entry name" value="YadA_stalk"/>
    <property type="match status" value="6"/>
</dbReference>
<dbReference type="Gene3D" id="6.20.50.100">
    <property type="match status" value="1"/>
</dbReference>
<dbReference type="GO" id="GO:0019867">
    <property type="term" value="C:outer membrane"/>
    <property type="evidence" value="ECO:0007669"/>
    <property type="project" value="InterPro"/>
</dbReference>
<feature type="domain" description="Trimeric autotransporter adhesin YadA-like head" evidence="1">
    <location>
        <begin position="948"/>
        <end position="972"/>
    </location>
</feature>
<feature type="non-terminal residue" evidence="3">
    <location>
        <position position="2132"/>
    </location>
</feature>
<feature type="domain" description="Trimeric autotransporter adhesin YadA-like stalk" evidence="2">
    <location>
        <begin position="1422"/>
        <end position="1460"/>
    </location>
</feature>
<feature type="domain" description="Trimeric autotransporter adhesin YadA-like head" evidence="1">
    <location>
        <begin position="975"/>
        <end position="996"/>
    </location>
</feature>
<feature type="domain" description="Trimeric autotransporter adhesin YadA-like stalk" evidence="2">
    <location>
        <begin position="2026"/>
        <end position="2064"/>
    </location>
</feature>
<dbReference type="Gene3D" id="6.10.250.2120">
    <property type="match status" value="1"/>
</dbReference>
<dbReference type="Gene3D" id="2.150.10.10">
    <property type="entry name" value="Serralysin-like metalloprotease, C-terminal"/>
    <property type="match status" value="8"/>
</dbReference>
<evidence type="ECO:0000259" key="1">
    <source>
        <dbReference type="Pfam" id="PF05658"/>
    </source>
</evidence>
<feature type="domain" description="Trimeric autotransporter adhesin YadA-like head" evidence="1">
    <location>
        <begin position="915"/>
        <end position="938"/>
    </location>
</feature>
<feature type="domain" description="Trimeric autotransporter adhesin YadA-like stalk" evidence="2">
    <location>
        <begin position="1604"/>
        <end position="1641"/>
    </location>
</feature>
<dbReference type="CDD" id="cd12820">
    <property type="entry name" value="LbR_YadA-like"/>
    <property type="match status" value="1"/>
</dbReference>
<feature type="domain" description="Trimeric autotransporter adhesin YadA-like head" evidence="1">
    <location>
        <begin position="602"/>
        <end position="623"/>
    </location>
</feature>
<feature type="domain" description="Trimeric autotransporter adhesin YadA-like head" evidence="1">
    <location>
        <begin position="402"/>
        <end position="428"/>
    </location>
</feature>
<feature type="domain" description="Trimeric autotransporter adhesin YadA-like stalk" evidence="2">
    <location>
        <begin position="351"/>
        <end position="391"/>
    </location>
</feature>
<evidence type="ECO:0000259" key="2">
    <source>
        <dbReference type="Pfam" id="PF05662"/>
    </source>
</evidence>
<organism evidence="3 4">
    <name type="scientific">Methylobacillus rhizosphaerae</name>
    <dbReference type="NCBI Taxonomy" id="551994"/>
    <lineage>
        <taxon>Bacteria</taxon>
        <taxon>Pseudomonadati</taxon>
        <taxon>Pseudomonadota</taxon>
        <taxon>Betaproteobacteria</taxon>
        <taxon>Nitrosomonadales</taxon>
        <taxon>Methylophilaceae</taxon>
        <taxon>Methylobacillus</taxon>
    </lineage>
</organism>
<feature type="domain" description="Trimeric autotransporter adhesin YadA-like head" evidence="1">
    <location>
        <begin position="871"/>
        <end position="895"/>
    </location>
</feature>
<sequence length="2132" mass="207712">MGRDRNAFEAGRKVFNKGLRRRIMSALRRATRVLGMNRDNLALGINLGAGSGVVPAVAAGSASTKSSGICCGLTAVGMVLAGLSAPAQADVVIDGFMSVISPTGISCARPGSTGPWTCQIPKGNGGFATLGNITGATGADAVAYASSWASSNLGQNSIAFGFGDLQASGDNAIAIGNDASAEPERSIAIGYGAWVANDPDSIAIGTNSEVYVESSIALGNEAKTRNDYSGTIGTNSVVNGTQSYAIGNDNQLGAFYYSGLSDAFVLGNRVSLSAEYDDPLVHGAVALGSDTRVTVPGGVALGRYAVASTAEGVAGYVPPGATAAQAAAITATTGTLAAVSVGDAANGQYRQITGVAAGAADSDAVNVAQLRAVSSSAAAGAVHYYSVNDNGVVGGNYDNDGATGPNSLAAGVSAKAAGIGSIAMGYEANAYAGGVSIGYGAGKNSTPTATNQQANVWIGDNAGANSSGSNNLAIGTANSGTVVLGNSNTAVGQTAGTRVTGDSNTALGGSAGGNVYGFSNTALGSMAGQFVGSAAINSSRNTAVGLQSGAYVNGDSNVAMGDTSGWGTKGSRNVAIGRWAGNGAVYEGGFPDETKGTVTNRTIAIGDSAWTYASQAVAIGYGAKSKAVNAIAIGTGAQATGVSSISIGTGNVVTGDRSGAIGDPTTINGSGTYSLGNDNGTIDANNSGVVGNDNTITGALEGVRVVGNSNTVSAGGAMVLGNNATVSEADGVALGSDTTVSHAGSVALGANSVADGSTLGNDAYSPTGDLADIEGTAPVGEVSVGSSGNERRVTNVAAGAEDTDAVNVSQLKAAQDEATTHYYDVNSTATGTGSNYDNDGALGANSMAAGANASTTAAASNGTAIGTSSLASASGATALGYSSLASGANSISLGDSTAAAADSIAAGRGANVAAAAANGTAIGYNTSVTGARGVAIGTQVSAAVTTAGSQSVGIGAGARATGTNAIALGTYSLAGNNSVALGSNADATQVGTIAIGETAYAGVDAIHIGHSTVTGNRSGHTGAFRRGTTLIGDNANSQGLYSTVIGNSNNLLVNQNIQATGLLGAQFVAQGAFSNITGAYNTVGTRGTSATDTTTNNKTFSGVAVTVTGSANNVQDSNGALVAGYGNTITNSYDDQINVSGIHESINPNAISDLIRNNDTKLGQVGVIGAGNTLDNGNNVLVTGMHSNVSNAKMSSVQGFENEASDIENVSIAGAGNKVTGATDSFIAGNDNTINDVSNVMAVGSGQELDGTSQSVLLGDRIAFDGTQAVAIGDDTKVADQAVAVGVTAQALGEKSIAIGYDAIATGSVATGASARAGNGGAAFGDGAVATYLGGATTAGTVAGAALGQNASADVSGAVALGTGATVTAENSVALGAGSVADGATLGDSPYQPLDANGDPIPVAGTSPVGEVSVGTAGSERRITNVAAGSADTDAVNVSQLAATAAAATSKVAAGTNVNDVAQTVNADGSTTYTVNADGATASAGSSYVTVAAGAKDANNVTDYEVDVAQNVKDAVDAVENDGLTFTGDSGTTGTKKLGDTVAVNGDDNITTTADADGVKVALNQDLNVTSVTTGNTMINNDGLTIIGGPSITNVGINAGGTTITNVAAGVNNTDAVNVSQLTEAAAAATSKVEAGTNVNDVAQTVNADGSTTYTVNADGTSASAGSSYVTVAAGTKDANNVTDYEVDVAQNVKDAVDAVENDGLTFTGDSGTTGTKKLGDTVAVNGDDNITTTADADGVKVALNPNLNVTSVTTGNTMINNDGLTIIGGPSITNVGINAGGTTITNVAAGVNDTDAVNVSQLNDVSTAANAGWNVSAQGANSTNVGPESTTGTDVDLNNADGNIVVSKAADSNDVTFDLANDLTVNNSITVNGGTTITGDTVTTTNVNTTNLTAGDNFYVDNSGAHYDGPITEGDHVVNKNYVDNSVTELADTPLAFAGDTGTNVERKLGETLNVKGGATGNLTEGNIGVDADGSDTLNIKLAENVDLGSSGSVTTGNTVINNDGLTINGGPSVTTGGINVNNTKITNVAAGTDATDAVNVSQLNDAAAAATTKVAAGTNVNDVAESTNADGSKTYTVNANGTTASAGSTAVTVTAGAKDANNVTDYQVDLAQQTKDDIAQGVEANDTVNN</sequence>
<feature type="domain" description="Trimeric autotransporter adhesin YadA-like head" evidence="1">
    <location>
        <begin position="1280"/>
        <end position="1303"/>
    </location>
</feature>
<evidence type="ECO:0000313" key="4">
    <source>
        <dbReference type="Proteomes" id="UP000198305"/>
    </source>
</evidence>
<feature type="domain" description="Trimeric autotransporter adhesin YadA-like head" evidence="1">
    <location>
        <begin position="730"/>
        <end position="752"/>
    </location>
</feature>